<dbReference type="PRINTS" id="PR00344">
    <property type="entry name" value="BCTRLSENSOR"/>
</dbReference>
<dbReference type="InterPro" id="IPR004358">
    <property type="entry name" value="Sig_transdc_His_kin-like_C"/>
</dbReference>
<comment type="catalytic activity">
    <reaction evidence="1">
        <text>ATP + protein L-histidine = ADP + protein N-phospho-L-histidine.</text>
        <dbReference type="EC" id="2.7.13.3"/>
    </reaction>
</comment>
<evidence type="ECO:0000259" key="14">
    <source>
        <dbReference type="PROSITE" id="PS50112"/>
    </source>
</evidence>
<keyword evidence="10" id="KW-0472">Membrane</keyword>
<dbReference type="InterPro" id="IPR036097">
    <property type="entry name" value="HisK_dim/P_sf"/>
</dbReference>
<evidence type="ECO:0000256" key="4">
    <source>
        <dbReference type="ARBA" id="ARBA00022553"/>
    </source>
</evidence>
<keyword evidence="12" id="KW-0175">Coiled coil</keyword>
<feature type="domain" description="Histidine kinase" evidence="13">
    <location>
        <begin position="479"/>
        <end position="697"/>
    </location>
</feature>
<dbReference type="SUPFAM" id="SSF55874">
    <property type="entry name" value="ATPase domain of HSP90 chaperone/DNA topoisomerase II/histidine kinase"/>
    <property type="match status" value="1"/>
</dbReference>
<dbReference type="PROSITE" id="PS50112">
    <property type="entry name" value="PAS"/>
    <property type="match status" value="1"/>
</dbReference>
<dbReference type="InterPro" id="IPR005467">
    <property type="entry name" value="His_kinase_dom"/>
</dbReference>
<dbReference type="SUPFAM" id="SSF55785">
    <property type="entry name" value="PYP-like sensor domain (PAS domain)"/>
    <property type="match status" value="1"/>
</dbReference>
<keyword evidence="4" id="KW-0597">Phosphoprotein</keyword>
<dbReference type="InterPro" id="IPR003661">
    <property type="entry name" value="HisK_dim/P_dom"/>
</dbReference>
<feature type="domain" description="PAC" evidence="15">
    <location>
        <begin position="381"/>
        <end position="436"/>
    </location>
</feature>
<evidence type="ECO:0000256" key="8">
    <source>
        <dbReference type="ARBA" id="ARBA00022840"/>
    </source>
</evidence>
<feature type="domain" description="PAS" evidence="14">
    <location>
        <begin position="307"/>
        <end position="380"/>
    </location>
</feature>
<dbReference type="SUPFAM" id="SSF47384">
    <property type="entry name" value="Homodimeric domain of signal transducing histidine kinase"/>
    <property type="match status" value="1"/>
</dbReference>
<dbReference type="Gene3D" id="3.40.190.10">
    <property type="entry name" value="Periplasmic binding protein-like II"/>
    <property type="match status" value="2"/>
</dbReference>
<keyword evidence="11" id="KW-0131">Cell cycle</keyword>
<feature type="coiled-coil region" evidence="12">
    <location>
        <begin position="427"/>
        <end position="465"/>
    </location>
</feature>
<evidence type="ECO:0000256" key="9">
    <source>
        <dbReference type="ARBA" id="ARBA00023012"/>
    </source>
</evidence>
<dbReference type="AlphaFoldDB" id="E1Y9P2"/>
<gene>
    <name evidence="16" type="ORF">N47_I07060</name>
</gene>
<keyword evidence="6" id="KW-0547">Nucleotide-binding</keyword>
<dbReference type="SMART" id="SM00062">
    <property type="entry name" value="PBPb"/>
    <property type="match status" value="1"/>
</dbReference>
<evidence type="ECO:0000256" key="10">
    <source>
        <dbReference type="ARBA" id="ARBA00023136"/>
    </source>
</evidence>
<keyword evidence="5" id="KW-0808">Transferase</keyword>
<dbReference type="Pfam" id="PF02518">
    <property type="entry name" value="HATPase_c"/>
    <property type="match status" value="1"/>
</dbReference>
<dbReference type="GO" id="GO:0000155">
    <property type="term" value="F:phosphorelay sensor kinase activity"/>
    <property type="evidence" value="ECO:0007669"/>
    <property type="project" value="InterPro"/>
</dbReference>
<evidence type="ECO:0000256" key="7">
    <source>
        <dbReference type="ARBA" id="ARBA00022777"/>
    </source>
</evidence>
<dbReference type="SMART" id="SM00091">
    <property type="entry name" value="PAS"/>
    <property type="match status" value="1"/>
</dbReference>
<dbReference type="PROSITE" id="PS50113">
    <property type="entry name" value="PAC"/>
    <property type="match status" value="1"/>
</dbReference>
<dbReference type="EMBL" id="FR695865">
    <property type="protein sequence ID" value="CBX27286.1"/>
    <property type="molecule type" value="Genomic_DNA"/>
</dbReference>
<dbReference type="InterPro" id="IPR001610">
    <property type="entry name" value="PAC"/>
</dbReference>
<dbReference type="GO" id="GO:0005524">
    <property type="term" value="F:ATP binding"/>
    <property type="evidence" value="ECO:0007669"/>
    <property type="project" value="UniProtKB-KW"/>
</dbReference>
<keyword evidence="9" id="KW-0902">Two-component regulatory system</keyword>
<reference evidence="16" key="1">
    <citation type="journal article" date="2011" name="Environ. Microbiol.">
        <title>Genomic insights into the metabolic potential of the polycyclic aromatic hydrocarbon degrading sulfate-reducing Deltaproteobacterium N47.</title>
        <authorList>
            <person name="Bergmann F."/>
            <person name="Selesi D."/>
            <person name="Weinmaier T."/>
            <person name="Tischler P."/>
            <person name="Rattei T."/>
            <person name="Meckenstock R.U."/>
        </authorList>
    </citation>
    <scope>NUCLEOTIDE SEQUENCE</scope>
</reference>
<dbReference type="InterPro" id="IPR036890">
    <property type="entry name" value="HATPase_C_sf"/>
</dbReference>
<evidence type="ECO:0000256" key="6">
    <source>
        <dbReference type="ARBA" id="ARBA00022741"/>
    </source>
</evidence>
<dbReference type="Pfam" id="PF00512">
    <property type="entry name" value="HisKA"/>
    <property type="match status" value="1"/>
</dbReference>
<dbReference type="InterPro" id="IPR003594">
    <property type="entry name" value="HATPase_dom"/>
</dbReference>
<dbReference type="GO" id="GO:0006355">
    <property type="term" value="P:regulation of DNA-templated transcription"/>
    <property type="evidence" value="ECO:0007669"/>
    <property type="project" value="InterPro"/>
</dbReference>
<name>E1Y9P2_9BACT</name>
<dbReference type="NCBIfam" id="TIGR00229">
    <property type="entry name" value="sensory_box"/>
    <property type="match status" value="1"/>
</dbReference>
<dbReference type="Pfam" id="PF00989">
    <property type="entry name" value="PAS"/>
    <property type="match status" value="1"/>
</dbReference>
<dbReference type="Pfam" id="PF00497">
    <property type="entry name" value="SBP_bac_3"/>
    <property type="match status" value="1"/>
</dbReference>
<organism evidence="16">
    <name type="scientific">uncultured Desulfobacterium sp</name>
    <dbReference type="NCBI Taxonomy" id="201089"/>
    <lineage>
        <taxon>Bacteria</taxon>
        <taxon>Pseudomonadati</taxon>
        <taxon>Thermodesulfobacteriota</taxon>
        <taxon>Desulfobacteria</taxon>
        <taxon>Desulfobacterales</taxon>
        <taxon>Desulfobacteriaceae</taxon>
        <taxon>Desulfobacterium</taxon>
        <taxon>environmental samples</taxon>
    </lineage>
</organism>
<evidence type="ECO:0000313" key="16">
    <source>
        <dbReference type="EMBL" id="CBX27286.1"/>
    </source>
</evidence>
<dbReference type="Gene3D" id="1.10.287.130">
    <property type="match status" value="1"/>
</dbReference>
<evidence type="ECO:0000259" key="13">
    <source>
        <dbReference type="PROSITE" id="PS50109"/>
    </source>
</evidence>
<dbReference type="SMART" id="SM00388">
    <property type="entry name" value="HisKA"/>
    <property type="match status" value="1"/>
</dbReference>
<dbReference type="PANTHER" id="PTHR43047:SF72">
    <property type="entry name" value="OSMOSENSING HISTIDINE PROTEIN KINASE SLN1"/>
    <property type="match status" value="1"/>
</dbReference>
<evidence type="ECO:0000256" key="2">
    <source>
        <dbReference type="ARBA" id="ARBA00004370"/>
    </source>
</evidence>
<dbReference type="GO" id="GO:0005886">
    <property type="term" value="C:plasma membrane"/>
    <property type="evidence" value="ECO:0007669"/>
    <property type="project" value="TreeGrafter"/>
</dbReference>
<dbReference type="SMART" id="SM00086">
    <property type="entry name" value="PAC"/>
    <property type="match status" value="1"/>
</dbReference>
<dbReference type="SUPFAM" id="SSF53850">
    <property type="entry name" value="Periplasmic binding protein-like II"/>
    <property type="match status" value="1"/>
</dbReference>
<evidence type="ECO:0000259" key="15">
    <source>
        <dbReference type="PROSITE" id="PS50113"/>
    </source>
</evidence>
<dbReference type="PROSITE" id="PS50109">
    <property type="entry name" value="HIS_KIN"/>
    <property type="match status" value="1"/>
</dbReference>
<dbReference type="CDD" id="cd00082">
    <property type="entry name" value="HisKA"/>
    <property type="match status" value="1"/>
</dbReference>
<evidence type="ECO:0000256" key="12">
    <source>
        <dbReference type="SAM" id="Coils"/>
    </source>
</evidence>
<dbReference type="InterPro" id="IPR035965">
    <property type="entry name" value="PAS-like_dom_sf"/>
</dbReference>
<dbReference type="PANTHER" id="PTHR43047">
    <property type="entry name" value="TWO-COMPONENT HISTIDINE PROTEIN KINASE"/>
    <property type="match status" value="1"/>
</dbReference>
<dbReference type="GO" id="GO:0009927">
    <property type="term" value="F:histidine phosphotransfer kinase activity"/>
    <property type="evidence" value="ECO:0007669"/>
    <property type="project" value="TreeGrafter"/>
</dbReference>
<accession>E1Y9P2</accession>
<dbReference type="InterPro" id="IPR013767">
    <property type="entry name" value="PAS_fold"/>
</dbReference>
<dbReference type="FunFam" id="1.10.287.130:FF:000038">
    <property type="entry name" value="Sensory transduction histidine kinase"/>
    <property type="match status" value="1"/>
</dbReference>
<dbReference type="Gene3D" id="3.30.565.10">
    <property type="entry name" value="Histidine kinase-like ATPase, C-terminal domain"/>
    <property type="match status" value="1"/>
</dbReference>
<proteinExistence type="predicted"/>
<dbReference type="CDD" id="cd16922">
    <property type="entry name" value="HATPase_EvgS-ArcB-TorS-like"/>
    <property type="match status" value="1"/>
</dbReference>
<dbReference type="CDD" id="cd00130">
    <property type="entry name" value="PAS"/>
    <property type="match status" value="1"/>
</dbReference>
<dbReference type="FunFam" id="3.30.565.10:FF:000010">
    <property type="entry name" value="Sensor histidine kinase RcsC"/>
    <property type="match status" value="1"/>
</dbReference>
<protein>
    <recommendedName>
        <fullName evidence="3">histidine kinase</fullName>
        <ecNumber evidence="3">2.7.13.3</ecNumber>
    </recommendedName>
</protein>
<keyword evidence="7" id="KW-0418">Kinase</keyword>
<evidence type="ECO:0000256" key="1">
    <source>
        <dbReference type="ARBA" id="ARBA00000085"/>
    </source>
</evidence>
<sequence>MIAYRRMKIGDWRLNSALFIFTLLFLLYFISAYANAGDRVVKVGVYENAPKIFTSESGKPAGIFIDIIEHIAKNEGWRLQYVSGAWGEGLYRLAKGEIDLMPDVAYTAGRDRIFSFHKTPVMSSWFQVYARKGSGIKSILDLGGKRIAVLERSVQQEAFVRLADGFGVKITLISVPDYKTIFEMVAGGKADAAVTNCFYGMMHAKDFGLEDTSVIFEPCELFFAAPKDANEKLLAAIDKHLSDLKKDVQSAYYESLKKWSSEDVAFNLPAWVKILGLVAGAVLLVSLLGSIILKHQVNARTHELRASERKYRELVMLANSIILRWSDDGRITFLNEFGQRFFGYSETEILGQHVIGTIVPENETTGRNLRPLMEDILADPQKFERNINENMRRNCERVWIDWTNKVVLDESGRIKEILSIGSDITDRKQAEEQISRLNNDLRRHAKELEQRVADRTAELVIAKERAESADRIKPAFLATMSHELRTPLNSIIGFTGIMLQELAGPLNEEQRKQLTMVQSSSRHLLSLINDVLDISKIEAGQLELSVTSFELRPSIEKMVKLVLPMAKKKGLDLRVYIADDINTAATDQRRLEQVVLNLLNNAVKFTEKGYVHISCRIENDKYLLSVSDTGTGIRPEELSGLFQPFHQIDTGLTRKYEGTGLGLSICKRLLDMMGGTIDVQSQWGKGSTFIVRFPGKTGGLI</sequence>
<dbReference type="InterPro" id="IPR001638">
    <property type="entry name" value="Solute-binding_3/MltF_N"/>
</dbReference>
<dbReference type="InterPro" id="IPR000014">
    <property type="entry name" value="PAS"/>
</dbReference>
<comment type="subcellular location">
    <subcellularLocation>
        <location evidence="2">Membrane</location>
    </subcellularLocation>
</comment>
<evidence type="ECO:0000256" key="3">
    <source>
        <dbReference type="ARBA" id="ARBA00012438"/>
    </source>
</evidence>
<keyword evidence="8" id="KW-0067">ATP-binding</keyword>
<dbReference type="EC" id="2.7.13.3" evidence="3"/>
<dbReference type="SMART" id="SM00387">
    <property type="entry name" value="HATPase_c"/>
    <property type="match status" value="1"/>
</dbReference>
<dbReference type="Gene3D" id="3.30.450.20">
    <property type="entry name" value="PAS domain"/>
    <property type="match status" value="1"/>
</dbReference>
<evidence type="ECO:0000256" key="11">
    <source>
        <dbReference type="ARBA" id="ARBA00023306"/>
    </source>
</evidence>
<dbReference type="InterPro" id="IPR000700">
    <property type="entry name" value="PAS-assoc_C"/>
</dbReference>
<evidence type="ECO:0000256" key="5">
    <source>
        <dbReference type="ARBA" id="ARBA00022679"/>
    </source>
</evidence>